<evidence type="ECO:0000256" key="1">
    <source>
        <dbReference type="SAM" id="SignalP"/>
    </source>
</evidence>
<dbReference type="RefSeq" id="WP_367917214.1">
    <property type="nucleotide sequence ID" value="NZ_BAABAC010000003.1"/>
</dbReference>
<dbReference type="PROSITE" id="PS51318">
    <property type="entry name" value="TAT"/>
    <property type="match status" value="1"/>
</dbReference>
<dbReference type="InterPro" id="IPR006311">
    <property type="entry name" value="TAT_signal"/>
</dbReference>
<accession>A0ABW3W3D8</accession>
<sequence>MKLFNVQSRRSAAAAAVALLGGAVALLGLSPSPASADPLPPNLSMYANCPVDNPAVASCVYIKTTNARLKVGKFDLRTQDPITLEFGLRYDENYNSIAVSPSNGAKILHSPPIAVPGGVLGIPGAGVGPLAAYVTPELTALPTIDINNLVLQQGTVLGLKLKAKVHNPFTDVLSVLGPGCYIGSNTHPIALNLTTGTTSPPPPNQPISGVYHPGTAEGWGIRFDGVRAVDNAFAAPGASGCGTPLGYLNPTVNAIAGVPSPAGTNTAVLDTTVHITDANEVREALGMEPVYQ</sequence>
<dbReference type="Proteomes" id="UP001597229">
    <property type="component" value="Unassembled WGS sequence"/>
</dbReference>
<comment type="caution">
    <text evidence="2">The sequence shown here is derived from an EMBL/GenBank/DDBJ whole genome shotgun (WGS) entry which is preliminary data.</text>
</comment>
<reference evidence="3" key="1">
    <citation type="journal article" date="2019" name="Int. J. Syst. Evol. Microbiol.">
        <title>The Global Catalogue of Microorganisms (GCM) 10K type strain sequencing project: providing services to taxonomists for standard genome sequencing and annotation.</title>
        <authorList>
            <consortium name="The Broad Institute Genomics Platform"/>
            <consortium name="The Broad Institute Genome Sequencing Center for Infectious Disease"/>
            <person name="Wu L."/>
            <person name="Ma J."/>
        </authorList>
    </citation>
    <scope>NUCLEOTIDE SEQUENCE [LARGE SCALE GENOMIC DNA]</scope>
    <source>
        <strain evidence="3">CCUG 52478</strain>
    </source>
</reference>
<feature type="signal peptide" evidence="1">
    <location>
        <begin position="1"/>
        <end position="36"/>
    </location>
</feature>
<keyword evidence="1" id="KW-0732">Signal</keyword>
<evidence type="ECO:0000313" key="3">
    <source>
        <dbReference type="Proteomes" id="UP001597229"/>
    </source>
</evidence>
<feature type="chain" id="PRO_5047502008" evidence="1">
    <location>
        <begin position="37"/>
        <end position="292"/>
    </location>
</feature>
<keyword evidence="3" id="KW-1185">Reference proteome</keyword>
<name>A0ABW3W3D8_9ACTN</name>
<evidence type="ECO:0000313" key="2">
    <source>
        <dbReference type="EMBL" id="MFD1248924.1"/>
    </source>
</evidence>
<proteinExistence type="predicted"/>
<protein>
    <submittedName>
        <fullName evidence="2">Uncharacterized protein</fullName>
    </submittedName>
</protein>
<organism evidence="2 3">
    <name type="scientific">Nocardioides ginsengisoli</name>
    <dbReference type="NCBI Taxonomy" id="363868"/>
    <lineage>
        <taxon>Bacteria</taxon>
        <taxon>Bacillati</taxon>
        <taxon>Actinomycetota</taxon>
        <taxon>Actinomycetes</taxon>
        <taxon>Propionibacteriales</taxon>
        <taxon>Nocardioidaceae</taxon>
        <taxon>Nocardioides</taxon>
    </lineage>
</organism>
<dbReference type="EMBL" id="JBHTLX010000020">
    <property type="protein sequence ID" value="MFD1248924.1"/>
    <property type="molecule type" value="Genomic_DNA"/>
</dbReference>
<gene>
    <name evidence="2" type="ORF">ACFQ3F_14080</name>
</gene>